<feature type="transmembrane region" description="Helical" evidence="6">
    <location>
        <begin position="92"/>
        <end position="109"/>
    </location>
</feature>
<keyword evidence="3 6" id="KW-0812">Transmembrane</keyword>
<dbReference type="InterPro" id="IPR010432">
    <property type="entry name" value="RDD"/>
</dbReference>
<dbReference type="Pfam" id="PF06271">
    <property type="entry name" value="RDD"/>
    <property type="match status" value="1"/>
</dbReference>
<evidence type="ECO:0000256" key="4">
    <source>
        <dbReference type="ARBA" id="ARBA00022989"/>
    </source>
</evidence>
<dbReference type="GO" id="GO:0005886">
    <property type="term" value="C:plasma membrane"/>
    <property type="evidence" value="ECO:0007669"/>
    <property type="project" value="UniProtKB-SubCell"/>
</dbReference>
<feature type="transmembrane region" description="Helical" evidence="6">
    <location>
        <begin position="42"/>
        <end position="59"/>
    </location>
</feature>
<evidence type="ECO:0000256" key="5">
    <source>
        <dbReference type="ARBA" id="ARBA00023136"/>
    </source>
</evidence>
<keyword evidence="5 6" id="KW-0472">Membrane</keyword>
<feature type="transmembrane region" description="Helical" evidence="6">
    <location>
        <begin position="12"/>
        <end position="30"/>
    </location>
</feature>
<evidence type="ECO:0000259" key="7">
    <source>
        <dbReference type="Pfam" id="PF06271"/>
    </source>
</evidence>
<comment type="subcellular location">
    <subcellularLocation>
        <location evidence="1">Cell membrane</location>
        <topology evidence="1">Multi-pass membrane protein</topology>
    </subcellularLocation>
</comment>
<gene>
    <name evidence="8" type="ORF">LLE72_005360</name>
</gene>
<keyword evidence="2" id="KW-1003">Cell membrane</keyword>
<comment type="caution">
    <text evidence="8">The sequence shown here is derived from an EMBL/GenBank/DDBJ whole genome shotgun (WGS) entry which is preliminary data.</text>
</comment>
<dbReference type="AlphaFoldDB" id="A0AAJ3CCN0"/>
<dbReference type="PANTHER" id="PTHR36115">
    <property type="entry name" value="PROLINE-RICH ANTIGEN HOMOLOG-RELATED"/>
    <property type="match status" value="1"/>
</dbReference>
<dbReference type="EMBL" id="JAJFNJ020000003">
    <property type="protein sequence ID" value="MEC3887194.1"/>
    <property type="molecule type" value="Genomic_DNA"/>
</dbReference>
<evidence type="ECO:0000256" key="2">
    <source>
        <dbReference type="ARBA" id="ARBA00022475"/>
    </source>
</evidence>
<name>A0AAJ3CCN0_XANCA</name>
<evidence type="ECO:0000256" key="6">
    <source>
        <dbReference type="SAM" id="Phobius"/>
    </source>
</evidence>
<evidence type="ECO:0000256" key="3">
    <source>
        <dbReference type="ARBA" id="ARBA00022692"/>
    </source>
</evidence>
<protein>
    <submittedName>
        <fullName evidence="8">RDD family protein</fullName>
    </submittedName>
</protein>
<organism evidence="8 9">
    <name type="scientific">Xanthomonas campestris pv. papavericola</name>
    <dbReference type="NCBI Taxonomy" id="487881"/>
    <lineage>
        <taxon>Bacteria</taxon>
        <taxon>Pseudomonadati</taxon>
        <taxon>Pseudomonadota</taxon>
        <taxon>Gammaproteobacteria</taxon>
        <taxon>Lysobacterales</taxon>
        <taxon>Lysobacteraceae</taxon>
        <taxon>Xanthomonas</taxon>
    </lineage>
</organism>
<dbReference type="Proteomes" id="UP001297361">
    <property type="component" value="Unassembled WGS sequence"/>
</dbReference>
<feature type="domain" description="RDD" evidence="7">
    <location>
        <begin position="8"/>
        <end position="117"/>
    </location>
</feature>
<dbReference type="PANTHER" id="PTHR36115:SF4">
    <property type="entry name" value="MEMBRANE PROTEIN"/>
    <property type="match status" value="1"/>
</dbReference>
<keyword evidence="4 6" id="KW-1133">Transmembrane helix</keyword>
<proteinExistence type="predicted"/>
<reference evidence="8" key="2">
    <citation type="submission" date="2024-01" db="EMBL/GenBank/DDBJ databases">
        <title>Long-read genome sequencing of X. campestris pv. papavericola.</title>
        <authorList>
            <person name="Hussain R.M.F."/>
            <person name="Greer S."/>
            <person name="Harrison J."/>
            <person name="Grant M."/>
            <person name="Vicente J."/>
            <person name="Studholme D.J."/>
        </authorList>
    </citation>
    <scope>NUCLEOTIDE SEQUENCE</scope>
    <source>
        <strain evidence="8">NCPPB 2970</strain>
    </source>
</reference>
<sequence>MEQKDMEYVGFWLRLCASLIDTFILGLITFPLRTVVYGEQAYLAMSWILPAALFIRSLVARGQTPVKVVIGTHVVDAGTGQRITVGKAILRYLAYFLTMIGLFIGYLWVDLDPKSRAGTITLPAPL</sequence>
<reference evidence="8" key="1">
    <citation type="submission" date="2021-10" db="EMBL/GenBank/DDBJ databases">
        <authorList>
            <person name="Hussein R."/>
            <person name="Harrison J."/>
            <person name="Studholme D.J."/>
            <person name="Vicente J."/>
            <person name="Grant M."/>
        </authorList>
    </citation>
    <scope>NUCLEOTIDE SEQUENCE</scope>
    <source>
        <strain evidence="8">NCPPB 2970</strain>
    </source>
</reference>
<dbReference type="InterPro" id="IPR051791">
    <property type="entry name" value="Pra-immunoreactive"/>
</dbReference>
<dbReference type="RefSeq" id="WP_228424897.1">
    <property type="nucleotide sequence ID" value="NZ_JAJFNJ020000003.1"/>
</dbReference>
<evidence type="ECO:0000313" key="8">
    <source>
        <dbReference type="EMBL" id="MEC3887194.1"/>
    </source>
</evidence>
<accession>A0AAJ3CCN0</accession>
<evidence type="ECO:0000313" key="9">
    <source>
        <dbReference type="Proteomes" id="UP001297361"/>
    </source>
</evidence>
<evidence type="ECO:0000256" key="1">
    <source>
        <dbReference type="ARBA" id="ARBA00004651"/>
    </source>
</evidence>